<organism evidence="7 8">
    <name type="scientific">Caenorhabditis tropicalis</name>
    <dbReference type="NCBI Taxonomy" id="1561998"/>
    <lineage>
        <taxon>Eukaryota</taxon>
        <taxon>Metazoa</taxon>
        <taxon>Ecdysozoa</taxon>
        <taxon>Nematoda</taxon>
        <taxon>Chromadorea</taxon>
        <taxon>Rhabditida</taxon>
        <taxon>Rhabditina</taxon>
        <taxon>Rhabditomorpha</taxon>
        <taxon>Rhabditoidea</taxon>
        <taxon>Rhabditidae</taxon>
        <taxon>Peloderinae</taxon>
        <taxon>Caenorhabditis</taxon>
    </lineage>
</organism>
<dbReference type="PANTHER" id="PTHR31792:SF3">
    <property type="entry name" value="VACUOLAR ATPASE ASSEMBLY INTEGRAL MEMBRANE PROTEIN VMA21"/>
    <property type="match status" value="1"/>
</dbReference>
<dbReference type="AlphaFoldDB" id="A0A1I7V4Z0"/>
<comment type="similarity">
    <text evidence="6">Belongs to the VMA21 family.</text>
</comment>
<comment type="function">
    <text evidence="6">Required for the assembly of the V0 complex of the vacuolar ATPase (V-ATPase) in the endoplasmic reticulum.</text>
</comment>
<protein>
    <recommendedName>
        <fullName evidence="6">Vacuolar ATPase assembly integral membrane protein VMA21 homolog</fullName>
    </recommendedName>
</protein>
<proteinExistence type="inferred from homology"/>
<feature type="transmembrane region" description="Helical" evidence="6">
    <location>
        <begin position="33"/>
        <end position="55"/>
    </location>
</feature>
<evidence type="ECO:0000256" key="3">
    <source>
        <dbReference type="ARBA" id="ARBA00022989"/>
    </source>
</evidence>
<evidence type="ECO:0000256" key="1">
    <source>
        <dbReference type="ARBA" id="ARBA00022692"/>
    </source>
</evidence>
<keyword evidence="4 6" id="KW-0472">Membrane</keyword>
<evidence type="ECO:0000256" key="4">
    <source>
        <dbReference type="ARBA" id="ARBA00023136"/>
    </source>
</evidence>
<accession>A0A1I7V4Z0</accession>
<sequence>MATTSSSSVPPSTMATLFPNFRDQEVQSAVKNLLAYSLVILIVPLASMFLLKQYFFEALLGFASNDALTYSAIIAVILVHVVLGIWLLAATKQEDRKKRENKQD</sequence>
<reference evidence="8" key="1">
    <citation type="submission" date="2016-11" db="UniProtKB">
        <authorList>
            <consortium name="WormBaseParasite"/>
        </authorList>
    </citation>
    <scope>IDENTIFICATION</scope>
</reference>
<evidence type="ECO:0000256" key="2">
    <source>
        <dbReference type="ARBA" id="ARBA00022824"/>
    </source>
</evidence>
<dbReference type="GO" id="GO:0033116">
    <property type="term" value="C:endoplasmic reticulum-Golgi intermediate compartment membrane"/>
    <property type="evidence" value="ECO:0007669"/>
    <property type="project" value="UniProtKB-SubCell"/>
</dbReference>
<feature type="transmembrane region" description="Helical" evidence="6">
    <location>
        <begin position="67"/>
        <end position="89"/>
    </location>
</feature>
<keyword evidence="5 6" id="KW-0968">Cytoplasmic vesicle</keyword>
<dbReference type="STRING" id="1561998.A0A1I7V4Z0"/>
<dbReference type="GO" id="GO:0012507">
    <property type="term" value="C:ER to Golgi transport vesicle membrane"/>
    <property type="evidence" value="ECO:0007669"/>
    <property type="project" value="UniProtKB-SubCell"/>
</dbReference>
<keyword evidence="1 6" id="KW-0812">Transmembrane</keyword>
<dbReference type="PANTHER" id="PTHR31792">
    <property type="entry name" value="VACUOLAR ATPASE ASSEMBLY INTEGRAL MEMBRANE PROTEIN VMA21"/>
    <property type="match status" value="1"/>
</dbReference>
<dbReference type="HAMAP" id="MF_03058">
    <property type="entry name" value="VMA21"/>
    <property type="match status" value="1"/>
</dbReference>
<keyword evidence="2 6" id="KW-0256">Endoplasmic reticulum</keyword>
<dbReference type="Pfam" id="PF09446">
    <property type="entry name" value="VMA21"/>
    <property type="match status" value="1"/>
</dbReference>
<keyword evidence="3 6" id="KW-1133">Transmembrane helix</keyword>
<name>A0A1I7V4Z0_9PELO</name>
<dbReference type="Proteomes" id="UP000095282">
    <property type="component" value="Unplaced"/>
</dbReference>
<dbReference type="GO" id="GO:0070072">
    <property type="term" value="P:vacuolar proton-transporting V-type ATPase complex assembly"/>
    <property type="evidence" value="ECO:0007669"/>
    <property type="project" value="UniProtKB-UniRule"/>
</dbReference>
<dbReference type="InterPro" id="IPR019013">
    <property type="entry name" value="Vma21"/>
</dbReference>
<dbReference type="WBParaSite" id="Csp11.Scaffold8.g29.t1">
    <property type="protein sequence ID" value="Csp11.Scaffold8.g29.t1"/>
    <property type="gene ID" value="Csp11.Scaffold8.g29"/>
</dbReference>
<keyword evidence="7" id="KW-1185">Reference proteome</keyword>
<evidence type="ECO:0000256" key="6">
    <source>
        <dbReference type="HAMAP-Rule" id="MF_03058"/>
    </source>
</evidence>
<dbReference type="eggNOG" id="KOG4783">
    <property type="taxonomic scope" value="Eukaryota"/>
</dbReference>
<evidence type="ECO:0000313" key="8">
    <source>
        <dbReference type="WBParaSite" id="Csp11.Scaffold8.g29.t1"/>
    </source>
</evidence>
<evidence type="ECO:0000313" key="7">
    <source>
        <dbReference type="Proteomes" id="UP000095282"/>
    </source>
</evidence>
<comment type="subcellular location">
    <subcellularLocation>
        <location evidence="6">Endoplasmic reticulum membrane</location>
        <topology evidence="6">Multi-pass membrane protein</topology>
    </subcellularLocation>
    <subcellularLocation>
        <location evidence="6">Endoplasmic reticulum-Golgi intermediate compartment membrane</location>
        <topology evidence="6">Multi-pass membrane protein</topology>
    </subcellularLocation>
    <subcellularLocation>
        <location evidence="6">Cytoplasmic vesicle</location>
        <location evidence="6">COPII-coated vesicle membrane</location>
        <topology evidence="6">Multi-pass membrane protein</topology>
    </subcellularLocation>
</comment>
<dbReference type="GO" id="GO:0005789">
    <property type="term" value="C:endoplasmic reticulum membrane"/>
    <property type="evidence" value="ECO:0007669"/>
    <property type="project" value="UniProtKB-SubCell"/>
</dbReference>
<evidence type="ECO:0000256" key="5">
    <source>
        <dbReference type="ARBA" id="ARBA00023329"/>
    </source>
</evidence>